<dbReference type="GO" id="GO:0004806">
    <property type="term" value="F:triacylglycerol lipase activity"/>
    <property type="evidence" value="ECO:0007669"/>
    <property type="project" value="TreeGrafter"/>
</dbReference>
<evidence type="ECO:0000256" key="4">
    <source>
        <dbReference type="RuleBase" id="RU000363"/>
    </source>
</evidence>
<gene>
    <name evidence="5" type="ORF">SLS62_008845</name>
</gene>
<keyword evidence="3" id="KW-0560">Oxidoreductase</keyword>
<dbReference type="Proteomes" id="UP001320420">
    <property type="component" value="Unassembled WGS sequence"/>
</dbReference>
<dbReference type="PANTHER" id="PTHR44169:SF6">
    <property type="entry name" value="NADPH-DEPENDENT 1-ACYLDIHYDROXYACETONE PHOSPHATE REDUCTASE"/>
    <property type="match status" value="1"/>
</dbReference>
<comment type="caution">
    <text evidence="5">The sequence shown here is derived from an EMBL/GenBank/DDBJ whole genome shotgun (WGS) entry which is preliminary data.</text>
</comment>
<organism evidence="5 6">
    <name type="scientific">Diatrype stigma</name>
    <dbReference type="NCBI Taxonomy" id="117547"/>
    <lineage>
        <taxon>Eukaryota</taxon>
        <taxon>Fungi</taxon>
        <taxon>Dikarya</taxon>
        <taxon>Ascomycota</taxon>
        <taxon>Pezizomycotina</taxon>
        <taxon>Sordariomycetes</taxon>
        <taxon>Xylariomycetidae</taxon>
        <taxon>Xylariales</taxon>
        <taxon>Diatrypaceae</taxon>
        <taxon>Diatrype</taxon>
    </lineage>
</organism>
<dbReference type="InterPro" id="IPR002347">
    <property type="entry name" value="SDR_fam"/>
</dbReference>
<dbReference type="GO" id="GO:0006654">
    <property type="term" value="P:phosphatidic acid biosynthetic process"/>
    <property type="evidence" value="ECO:0007669"/>
    <property type="project" value="TreeGrafter"/>
</dbReference>
<dbReference type="GO" id="GO:0005783">
    <property type="term" value="C:endoplasmic reticulum"/>
    <property type="evidence" value="ECO:0007669"/>
    <property type="project" value="TreeGrafter"/>
</dbReference>
<evidence type="ECO:0000256" key="2">
    <source>
        <dbReference type="ARBA" id="ARBA00022857"/>
    </source>
</evidence>
<accession>A0AAN9UPQ4</accession>
<keyword evidence="2" id="KW-0521">NADP</keyword>
<dbReference type="Pfam" id="PF00106">
    <property type="entry name" value="adh_short"/>
    <property type="match status" value="1"/>
</dbReference>
<name>A0AAN9UPQ4_9PEZI</name>
<dbReference type="PROSITE" id="PS00061">
    <property type="entry name" value="ADH_SHORT"/>
    <property type="match status" value="1"/>
</dbReference>
<evidence type="ECO:0000313" key="6">
    <source>
        <dbReference type="Proteomes" id="UP001320420"/>
    </source>
</evidence>
<dbReference type="GO" id="GO:0005811">
    <property type="term" value="C:lipid droplet"/>
    <property type="evidence" value="ECO:0007669"/>
    <property type="project" value="TreeGrafter"/>
</dbReference>
<reference evidence="5 6" key="1">
    <citation type="submission" date="2024-02" db="EMBL/GenBank/DDBJ databases">
        <title>De novo assembly and annotation of 12 fungi associated with fruit tree decline syndrome in Ontario, Canada.</title>
        <authorList>
            <person name="Sulman M."/>
            <person name="Ellouze W."/>
            <person name="Ilyukhin E."/>
        </authorList>
    </citation>
    <scope>NUCLEOTIDE SEQUENCE [LARGE SCALE GENOMIC DNA]</scope>
    <source>
        <strain evidence="5 6">M11/M66-122</strain>
    </source>
</reference>
<dbReference type="PANTHER" id="PTHR44169">
    <property type="entry name" value="NADPH-DEPENDENT 1-ACYLDIHYDROXYACETONE PHOSPHATE REDUCTASE"/>
    <property type="match status" value="1"/>
</dbReference>
<protein>
    <submittedName>
        <fullName evidence="5">Uncharacterized protein</fullName>
    </submittedName>
</protein>
<dbReference type="Gene3D" id="3.40.50.720">
    <property type="entry name" value="NAD(P)-binding Rossmann-like Domain"/>
    <property type="match status" value="1"/>
</dbReference>
<dbReference type="PRINTS" id="PR00081">
    <property type="entry name" value="GDHRDH"/>
</dbReference>
<dbReference type="EMBL" id="JAKJXP020000086">
    <property type="protein sequence ID" value="KAK7747809.1"/>
    <property type="molecule type" value="Genomic_DNA"/>
</dbReference>
<comment type="similarity">
    <text evidence="1 4">Belongs to the short-chain dehydrogenases/reductases (SDR) family.</text>
</comment>
<keyword evidence="6" id="KW-1185">Reference proteome</keyword>
<dbReference type="SUPFAM" id="SSF51735">
    <property type="entry name" value="NAD(P)-binding Rossmann-fold domains"/>
    <property type="match status" value="1"/>
</dbReference>
<dbReference type="AlphaFoldDB" id="A0AAN9UPQ4"/>
<evidence type="ECO:0000313" key="5">
    <source>
        <dbReference type="EMBL" id="KAK7747809.1"/>
    </source>
</evidence>
<dbReference type="GO" id="GO:0000140">
    <property type="term" value="F:acylglycerone-phosphate reductase (NADP+) activity"/>
    <property type="evidence" value="ECO:0007669"/>
    <property type="project" value="TreeGrafter"/>
</dbReference>
<evidence type="ECO:0000256" key="1">
    <source>
        <dbReference type="ARBA" id="ARBA00006484"/>
    </source>
</evidence>
<dbReference type="PRINTS" id="PR00080">
    <property type="entry name" value="SDRFAMILY"/>
</dbReference>
<evidence type="ECO:0000256" key="3">
    <source>
        <dbReference type="ARBA" id="ARBA00023002"/>
    </source>
</evidence>
<dbReference type="InterPro" id="IPR036291">
    <property type="entry name" value="NAD(P)-bd_dom_sf"/>
</dbReference>
<dbReference type="GO" id="GO:0019433">
    <property type="term" value="P:triglyceride catabolic process"/>
    <property type="evidence" value="ECO:0007669"/>
    <property type="project" value="TreeGrafter"/>
</dbReference>
<proteinExistence type="inferred from homology"/>
<dbReference type="InterPro" id="IPR020904">
    <property type="entry name" value="Sc_DH/Rdtase_CS"/>
</dbReference>
<sequence>MARKNILITGCGPNGIGGALAREFQERGHRVFASGLSEPLLLAGGFAELGMDTVVMDVTSQVSIDAAVSRVRAALALTGGGGGSKPPQLHVLVNNAGVLHVAPFADTAVEDARRVFEVNVLGPFAVTQAFLPLLLNAAATEAGSVDGSTSDAVVANLGSINTILRPPFFSAYNASKAAVEVLGATMRTELAPLGVRVVTLKTGSVRTGLFGNAPPAPLPEGSRYAPLRRFIEGRAMLEGAAYMDVDEYARNVVGELLQPSGKRVVWQGGLTTVSWLLSWLGWDGLLVSVVRFPLLGRWGCRGARHRTWDEICLPLLGLLSYKRK</sequence>